<organism evidence="4 5">
    <name type="scientific">Sporormia fimetaria CBS 119925</name>
    <dbReference type="NCBI Taxonomy" id="1340428"/>
    <lineage>
        <taxon>Eukaryota</taxon>
        <taxon>Fungi</taxon>
        <taxon>Dikarya</taxon>
        <taxon>Ascomycota</taxon>
        <taxon>Pezizomycotina</taxon>
        <taxon>Dothideomycetes</taxon>
        <taxon>Pleosporomycetidae</taxon>
        <taxon>Pleosporales</taxon>
        <taxon>Sporormiaceae</taxon>
        <taxon>Sporormia</taxon>
    </lineage>
</organism>
<gene>
    <name evidence="4" type="ORF">M011DRAFT_471251</name>
</gene>
<dbReference type="Pfam" id="PF04603">
    <property type="entry name" value="Mog1"/>
    <property type="match status" value="1"/>
</dbReference>
<dbReference type="GO" id="GO:0005634">
    <property type="term" value="C:nucleus"/>
    <property type="evidence" value="ECO:0007669"/>
    <property type="project" value="TreeGrafter"/>
</dbReference>
<proteinExistence type="inferred from homology"/>
<name>A0A6A6UZK5_9PLEO</name>
<dbReference type="GO" id="GO:0006606">
    <property type="term" value="P:protein import into nucleus"/>
    <property type="evidence" value="ECO:0007669"/>
    <property type="project" value="TreeGrafter"/>
</dbReference>
<keyword evidence="5" id="KW-1185">Reference proteome</keyword>
<dbReference type="Proteomes" id="UP000799440">
    <property type="component" value="Unassembled WGS sequence"/>
</dbReference>
<dbReference type="SUPFAM" id="SSF55724">
    <property type="entry name" value="Mog1p/PsbP-like"/>
    <property type="match status" value="1"/>
</dbReference>
<dbReference type="OrthoDB" id="10255285at2759"/>
<evidence type="ECO:0000256" key="1">
    <source>
        <dbReference type="ARBA" id="ARBA00010307"/>
    </source>
</evidence>
<dbReference type="Gene3D" id="3.40.1000.10">
    <property type="entry name" value="Mog1/PsbP, alpha/beta/alpha sandwich"/>
    <property type="match status" value="1"/>
</dbReference>
<dbReference type="InterPro" id="IPR007681">
    <property type="entry name" value="Mog1"/>
</dbReference>
<dbReference type="GO" id="GO:0005085">
    <property type="term" value="F:guanyl-nucleotide exchange factor activity"/>
    <property type="evidence" value="ECO:0007669"/>
    <property type="project" value="TreeGrafter"/>
</dbReference>
<dbReference type="InterPro" id="IPR016123">
    <property type="entry name" value="Mog1/PsbP_a/b/a-sand"/>
</dbReference>
<dbReference type="PANTHER" id="PTHR15837">
    <property type="entry name" value="RAN GUANINE NUCLEOTIDE RELEASE FACTOR"/>
    <property type="match status" value="1"/>
</dbReference>
<evidence type="ECO:0000313" key="5">
    <source>
        <dbReference type="Proteomes" id="UP000799440"/>
    </source>
</evidence>
<comment type="similarity">
    <text evidence="1">Belongs to the MOG1 family.</text>
</comment>
<accession>A0A6A6UZK5</accession>
<keyword evidence="3" id="KW-0653">Protein transport</keyword>
<dbReference type="GO" id="GO:0031267">
    <property type="term" value="F:small GTPase binding"/>
    <property type="evidence" value="ECO:0007669"/>
    <property type="project" value="TreeGrafter"/>
</dbReference>
<dbReference type="PANTHER" id="PTHR15837:SF0">
    <property type="entry name" value="RAN GUANINE NUCLEOTIDE RELEASE FACTOR"/>
    <property type="match status" value="1"/>
</dbReference>
<keyword evidence="2" id="KW-0813">Transport</keyword>
<dbReference type="EMBL" id="MU006595">
    <property type="protein sequence ID" value="KAF2743702.1"/>
    <property type="molecule type" value="Genomic_DNA"/>
</dbReference>
<reference evidence="4" key="1">
    <citation type="journal article" date="2020" name="Stud. Mycol.">
        <title>101 Dothideomycetes genomes: a test case for predicting lifestyles and emergence of pathogens.</title>
        <authorList>
            <person name="Haridas S."/>
            <person name="Albert R."/>
            <person name="Binder M."/>
            <person name="Bloem J."/>
            <person name="Labutti K."/>
            <person name="Salamov A."/>
            <person name="Andreopoulos B."/>
            <person name="Baker S."/>
            <person name="Barry K."/>
            <person name="Bills G."/>
            <person name="Bluhm B."/>
            <person name="Cannon C."/>
            <person name="Castanera R."/>
            <person name="Culley D."/>
            <person name="Daum C."/>
            <person name="Ezra D."/>
            <person name="Gonzalez J."/>
            <person name="Henrissat B."/>
            <person name="Kuo A."/>
            <person name="Liang C."/>
            <person name="Lipzen A."/>
            <person name="Lutzoni F."/>
            <person name="Magnuson J."/>
            <person name="Mondo S."/>
            <person name="Nolan M."/>
            <person name="Ohm R."/>
            <person name="Pangilinan J."/>
            <person name="Park H.-J."/>
            <person name="Ramirez L."/>
            <person name="Alfaro M."/>
            <person name="Sun H."/>
            <person name="Tritt A."/>
            <person name="Yoshinaga Y."/>
            <person name="Zwiers L.-H."/>
            <person name="Turgeon B."/>
            <person name="Goodwin S."/>
            <person name="Spatafora J."/>
            <person name="Crous P."/>
            <person name="Grigoriev I."/>
        </authorList>
    </citation>
    <scope>NUCLEOTIDE SEQUENCE</scope>
    <source>
        <strain evidence="4">CBS 119925</strain>
    </source>
</reference>
<dbReference type="AlphaFoldDB" id="A0A6A6UZK5"/>
<protein>
    <submittedName>
        <fullName evidence="4">Mog1p/PsbP-like protein</fullName>
    </submittedName>
</protein>
<evidence type="ECO:0000256" key="3">
    <source>
        <dbReference type="ARBA" id="ARBA00022927"/>
    </source>
</evidence>
<evidence type="ECO:0000256" key="2">
    <source>
        <dbReference type="ARBA" id="ARBA00022448"/>
    </source>
</evidence>
<sequence>MPLEYKSTELYGGAIVVDLPTGFGDVSTIRQIPDHQEVYVDSNGYSNVVFEILEHVDKPSDADALQYHFQDLVDGTNDSTNVLSQETAKLGKMDNQPAQILSFLQTPQNPNPRRKEPEFVSIHLLLVRLPGHGTDILVTVNVPHYPGEYEKAAQNEPTELMKDGAAIAKQILDSFEVKNWGLFSA</sequence>
<evidence type="ECO:0000313" key="4">
    <source>
        <dbReference type="EMBL" id="KAF2743702.1"/>
    </source>
</evidence>